<accession>A0A2K1JX72</accession>
<organism evidence="1">
    <name type="scientific">Physcomitrium patens</name>
    <name type="common">Spreading-leaved earth moss</name>
    <name type="synonym">Physcomitrella patens</name>
    <dbReference type="NCBI Taxonomy" id="3218"/>
    <lineage>
        <taxon>Eukaryota</taxon>
        <taxon>Viridiplantae</taxon>
        <taxon>Streptophyta</taxon>
        <taxon>Embryophyta</taxon>
        <taxon>Bryophyta</taxon>
        <taxon>Bryophytina</taxon>
        <taxon>Bryopsida</taxon>
        <taxon>Funariidae</taxon>
        <taxon>Funariales</taxon>
        <taxon>Funariaceae</taxon>
        <taxon>Physcomitrium</taxon>
    </lineage>
</organism>
<dbReference type="EnsemblPlants" id="Pp3c10_1410V3.1">
    <property type="protein sequence ID" value="Pp3c10_1410V3.1"/>
    <property type="gene ID" value="Pp3c10_1410"/>
</dbReference>
<proteinExistence type="predicted"/>
<dbReference type="InParanoid" id="A0A2K1JX72"/>
<dbReference type="Gramene" id="Pp3c10_1410V3.1">
    <property type="protein sequence ID" value="Pp3c10_1410V3.1"/>
    <property type="gene ID" value="Pp3c10_1410"/>
</dbReference>
<evidence type="ECO:0000313" key="3">
    <source>
        <dbReference type="Proteomes" id="UP000006727"/>
    </source>
</evidence>
<gene>
    <name evidence="1" type="ORF">PHYPA_013254</name>
</gene>
<dbReference type="AlphaFoldDB" id="A0A2K1JX72"/>
<dbReference type="EMBL" id="ABEU02000010">
    <property type="protein sequence ID" value="PNR46135.1"/>
    <property type="molecule type" value="Genomic_DNA"/>
</dbReference>
<keyword evidence="3" id="KW-1185">Reference proteome</keyword>
<reference evidence="1 3" key="1">
    <citation type="journal article" date="2008" name="Science">
        <title>The Physcomitrella genome reveals evolutionary insights into the conquest of land by plants.</title>
        <authorList>
            <person name="Rensing S."/>
            <person name="Lang D."/>
            <person name="Zimmer A."/>
            <person name="Terry A."/>
            <person name="Salamov A."/>
            <person name="Shapiro H."/>
            <person name="Nishiyama T."/>
            <person name="Perroud P.-F."/>
            <person name="Lindquist E."/>
            <person name="Kamisugi Y."/>
            <person name="Tanahashi T."/>
            <person name="Sakakibara K."/>
            <person name="Fujita T."/>
            <person name="Oishi K."/>
            <person name="Shin-I T."/>
            <person name="Kuroki Y."/>
            <person name="Toyoda A."/>
            <person name="Suzuki Y."/>
            <person name="Hashimoto A."/>
            <person name="Yamaguchi K."/>
            <person name="Sugano A."/>
            <person name="Kohara Y."/>
            <person name="Fujiyama A."/>
            <person name="Anterola A."/>
            <person name="Aoki S."/>
            <person name="Ashton N."/>
            <person name="Barbazuk W.B."/>
            <person name="Barker E."/>
            <person name="Bennetzen J."/>
            <person name="Bezanilla M."/>
            <person name="Blankenship R."/>
            <person name="Cho S.H."/>
            <person name="Dutcher S."/>
            <person name="Estelle M."/>
            <person name="Fawcett J.A."/>
            <person name="Gundlach H."/>
            <person name="Hanada K."/>
            <person name="Heyl A."/>
            <person name="Hicks K.A."/>
            <person name="Hugh J."/>
            <person name="Lohr M."/>
            <person name="Mayer K."/>
            <person name="Melkozernov A."/>
            <person name="Murata T."/>
            <person name="Nelson D."/>
            <person name="Pils B."/>
            <person name="Prigge M."/>
            <person name="Reiss B."/>
            <person name="Renner T."/>
            <person name="Rombauts S."/>
            <person name="Rushton P."/>
            <person name="Sanderfoot A."/>
            <person name="Schween G."/>
            <person name="Shiu S.-H."/>
            <person name="Stueber K."/>
            <person name="Theodoulou F.L."/>
            <person name="Tu H."/>
            <person name="Van de Peer Y."/>
            <person name="Verrier P.J."/>
            <person name="Waters E."/>
            <person name="Wood A."/>
            <person name="Yang L."/>
            <person name="Cove D."/>
            <person name="Cuming A."/>
            <person name="Hasebe M."/>
            <person name="Lucas S."/>
            <person name="Mishler D.B."/>
            <person name="Reski R."/>
            <person name="Grigoriev I."/>
            <person name="Quatrano R.S."/>
            <person name="Boore J.L."/>
        </authorList>
    </citation>
    <scope>NUCLEOTIDE SEQUENCE [LARGE SCALE GENOMIC DNA]</scope>
    <source>
        <strain evidence="2 3">cv. Gransden 2004</strain>
    </source>
</reference>
<sequence>MHSKGGACVAPCNLSCGHFPTIVSMIFRLWNVKGESQDRIDVVLDPIGVPETEASGINLFATTLQNVSGNFLDRRNQKPVLLTDTNVKLVIPI</sequence>
<evidence type="ECO:0000313" key="1">
    <source>
        <dbReference type="EMBL" id="PNR46135.1"/>
    </source>
</evidence>
<reference evidence="2" key="3">
    <citation type="submission" date="2020-12" db="UniProtKB">
        <authorList>
            <consortium name="EnsemblPlants"/>
        </authorList>
    </citation>
    <scope>IDENTIFICATION</scope>
</reference>
<protein>
    <submittedName>
        <fullName evidence="1 2">Uncharacterized protein</fullName>
    </submittedName>
</protein>
<evidence type="ECO:0000313" key="2">
    <source>
        <dbReference type="EnsemblPlants" id="Pp3c10_1410V3.1"/>
    </source>
</evidence>
<name>A0A2K1JX72_PHYPA</name>
<reference evidence="1 3" key="2">
    <citation type="journal article" date="2018" name="Plant J.">
        <title>The Physcomitrella patens chromosome-scale assembly reveals moss genome structure and evolution.</title>
        <authorList>
            <person name="Lang D."/>
            <person name="Ullrich K.K."/>
            <person name="Murat F."/>
            <person name="Fuchs J."/>
            <person name="Jenkins J."/>
            <person name="Haas F.B."/>
            <person name="Piednoel M."/>
            <person name="Gundlach H."/>
            <person name="Van Bel M."/>
            <person name="Meyberg R."/>
            <person name="Vives C."/>
            <person name="Morata J."/>
            <person name="Symeonidi A."/>
            <person name="Hiss M."/>
            <person name="Muchero W."/>
            <person name="Kamisugi Y."/>
            <person name="Saleh O."/>
            <person name="Blanc G."/>
            <person name="Decker E.L."/>
            <person name="van Gessel N."/>
            <person name="Grimwood J."/>
            <person name="Hayes R.D."/>
            <person name="Graham S.W."/>
            <person name="Gunter L.E."/>
            <person name="McDaniel S.F."/>
            <person name="Hoernstein S.N.W."/>
            <person name="Larsson A."/>
            <person name="Li F.W."/>
            <person name="Perroud P.F."/>
            <person name="Phillips J."/>
            <person name="Ranjan P."/>
            <person name="Rokshar D.S."/>
            <person name="Rothfels C.J."/>
            <person name="Schneider L."/>
            <person name="Shu S."/>
            <person name="Stevenson D.W."/>
            <person name="Thummler F."/>
            <person name="Tillich M."/>
            <person name="Villarreal Aguilar J.C."/>
            <person name="Widiez T."/>
            <person name="Wong G.K."/>
            <person name="Wymore A."/>
            <person name="Zhang Y."/>
            <person name="Zimmer A.D."/>
            <person name="Quatrano R.S."/>
            <person name="Mayer K.F.X."/>
            <person name="Goodstein D."/>
            <person name="Casacuberta J.M."/>
            <person name="Vandepoele K."/>
            <person name="Reski R."/>
            <person name="Cuming A.C."/>
            <person name="Tuskan G.A."/>
            <person name="Maumus F."/>
            <person name="Salse J."/>
            <person name="Schmutz J."/>
            <person name="Rensing S.A."/>
        </authorList>
    </citation>
    <scope>NUCLEOTIDE SEQUENCE [LARGE SCALE GENOMIC DNA]</scope>
    <source>
        <strain evidence="2 3">cv. Gransden 2004</strain>
    </source>
</reference>
<dbReference type="Proteomes" id="UP000006727">
    <property type="component" value="Chromosome 10"/>
</dbReference>
<dbReference type="PaxDb" id="3218-PP1S95_119V6.1"/>